<protein>
    <submittedName>
        <fullName evidence="6">FAA hydrolase family protein</fullName>
    </submittedName>
</protein>
<reference evidence="6 7" key="1">
    <citation type="submission" date="2018-09" db="EMBL/GenBank/DDBJ databases">
        <title>Acidovorax cavernicola nov. sp. isolated from Gruta de las Maravillas (Aracena, Spain).</title>
        <authorList>
            <person name="Jurado V."/>
            <person name="Gutierrez-Patricio S."/>
            <person name="Gonzalez-Pimentel J.L."/>
            <person name="Miller A.Z."/>
            <person name="Laiz L."/>
            <person name="Saiz-Jimenez C."/>
        </authorList>
    </citation>
    <scope>NUCLEOTIDE SEQUENCE [LARGE SCALE GENOMIC DNA]</scope>
    <source>
        <strain evidence="6 7">1011MAR4D40.2</strain>
    </source>
</reference>
<dbReference type="GO" id="GO:0046872">
    <property type="term" value="F:metal ion binding"/>
    <property type="evidence" value="ECO:0007669"/>
    <property type="project" value="UniProtKB-KW"/>
</dbReference>
<dbReference type="AlphaFoldDB" id="A0A9X8CYI2"/>
<dbReference type="InterPro" id="IPR036663">
    <property type="entry name" value="Fumarylacetoacetase_C_sf"/>
</dbReference>
<organism evidence="6 7">
    <name type="scientific">Acidovorax cavernicola</name>
    <dbReference type="NCBI Taxonomy" id="1675792"/>
    <lineage>
        <taxon>Bacteria</taxon>
        <taxon>Pseudomonadati</taxon>
        <taxon>Pseudomonadota</taxon>
        <taxon>Betaproteobacteria</taxon>
        <taxon>Burkholderiales</taxon>
        <taxon>Comamonadaceae</taxon>
        <taxon>Acidovorax</taxon>
    </lineage>
</organism>
<dbReference type="Proteomes" id="UP000265619">
    <property type="component" value="Unassembled WGS sequence"/>
</dbReference>
<dbReference type="InterPro" id="IPR011234">
    <property type="entry name" value="Fumarylacetoacetase-like_C"/>
</dbReference>
<feature type="domain" description="Fumarylacetoacetase-like C-terminal" evidence="5">
    <location>
        <begin position="97"/>
        <end position="308"/>
    </location>
</feature>
<dbReference type="EMBL" id="QXMN01000104">
    <property type="protein sequence ID" value="RIX72224.1"/>
    <property type="molecule type" value="Genomic_DNA"/>
</dbReference>
<evidence type="ECO:0000256" key="2">
    <source>
        <dbReference type="ARBA" id="ARBA00010211"/>
    </source>
</evidence>
<comment type="caution">
    <text evidence="6">The sequence shown here is derived from an EMBL/GenBank/DDBJ whole genome shotgun (WGS) entry which is preliminary data.</text>
</comment>
<dbReference type="GO" id="GO:0016853">
    <property type="term" value="F:isomerase activity"/>
    <property type="evidence" value="ECO:0007669"/>
    <property type="project" value="UniProtKB-ARBA"/>
</dbReference>
<dbReference type="Gene3D" id="3.90.850.10">
    <property type="entry name" value="Fumarylacetoacetase-like, C-terminal domain"/>
    <property type="match status" value="1"/>
</dbReference>
<dbReference type="RefSeq" id="WP_119558685.1">
    <property type="nucleotide sequence ID" value="NZ_QXMN01000104.1"/>
</dbReference>
<dbReference type="InterPro" id="IPR051121">
    <property type="entry name" value="FAH"/>
</dbReference>
<dbReference type="FunFam" id="3.90.850.10:FF:000002">
    <property type="entry name" value="2-hydroxyhepta-2,4-diene-1,7-dioate isomerase"/>
    <property type="match status" value="1"/>
</dbReference>
<dbReference type="OrthoDB" id="9805307at2"/>
<sequence>MSWIALATYRRAGGLAPALVLDNQLYDLEAARAAGLPPLPDAWVTQGVEAMLRDWANAQAWLRDAAPMAASLAASGAIRPVDGGAAAVAAPFVPSRIFCAASNYASHANEMGTVLAAKSQSKPYMFLKLSNTVIGNGETIQMPPETSKLDWEVELAAVIGKRCRRVSVEDALDAIACYTIVNDISARDLNIRSDYPFKHDWFQGKCHDTFAPIGPWLVPAWQIPDPQAVSMRLDVNDEPMQQDSTANMIWTVREQVAYLSTIVTLEPGDVIATGTPTGVGMGRGIYLNAGDRLVASIEGIGRLSNQVQAERL</sequence>
<keyword evidence="4 6" id="KW-0378">Hydrolase</keyword>
<evidence type="ECO:0000259" key="5">
    <source>
        <dbReference type="Pfam" id="PF01557"/>
    </source>
</evidence>
<evidence type="ECO:0000313" key="7">
    <source>
        <dbReference type="Proteomes" id="UP000265619"/>
    </source>
</evidence>
<gene>
    <name evidence="6" type="ORF">D3H34_31070</name>
</gene>
<name>A0A9X8CYI2_9BURK</name>
<dbReference type="GO" id="GO:0016787">
    <property type="term" value="F:hydrolase activity"/>
    <property type="evidence" value="ECO:0007669"/>
    <property type="project" value="UniProtKB-KW"/>
</dbReference>
<evidence type="ECO:0000256" key="3">
    <source>
        <dbReference type="ARBA" id="ARBA00022723"/>
    </source>
</evidence>
<proteinExistence type="inferred from homology"/>
<dbReference type="Pfam" id="PF01557">
    <property type="entry name" value="FAA_hydrolase"/>
    <property type="match status" value="1"/>
</dbReference>
<dbReference type="GO" id="GO:0019752">
    <property type="term" value="P:carboxylic acid metabolic process"/>
    <property type="evidence" value="ECO:0007669"/>
    <property type="project" value="UniProtKB-ARBA"/>
</dbReference>
<evidence type="ECO:0000256" key="4">
    <source>
        <dbReference type="ARBA" id="ARBA00022801"/>
    </source>
</evidence>
<dbReference type="PANTHER" id="PTHR42796:SF4">
    <property type="entry name" value="FUMARYLACETOACETATE HYDROLASE DOMAIN-CONTAINING PROTEIN 2A"/>
    <property type="match status" value="1"/>
</dbReference>
<evidence type="ECO:0000256" key="1">
    <source>
        <dbReference type="ARBA" id="ARBA00001946"/>
    </source>
</evidence>
<dbReference type="SUPFAM" id="SSF56529">
    <property type="entry name" value="FAH"/>
    <property type="match status" value="1"/>
</dbReference>
<comment type="similarity">
    <text evidence="2">Belongs to the FAH family.</text>
</comment>
<evidence type="ECO:0000313" key="6">
    <source>
        <dbReference type="EMBL" id="RIX72224.1"/>
    </source>
</evidence>
<dbReference type="PANTHER" id="PTHR42796">
    <property type="entry name" value="FUMARYLACETOACETATE HYDROLASE DOMAIN-CONTAINING PROTEIN 2A-RELATED"/>
    <property type="match status" value="1"/>
</dbReference>
<accession>A0A9X8CYI2</accession>
<comment type="cofactor">
    <cofactor evidence="1">
        <name>Mg(2+)</name>
        <dbReference type="ChEBI" id="CHEBI:18420"/>
    </cofactor>
</comment>
<keyword evidence="7" id="KW-1185">Reference proteome</keyword>
<keyword evidence="3" id="KW-0479">Metal-binding</keyword>